<feature type="region of interest" description="Disordered" evidence="1">
    <location>
        <begin position="80"/>
        <end position="111"/>
    </location>
</feature>
<evidence type="ECO:0000313" key="3">
    <source>
        <dbReference type="Proteomes" id="UP001434883"/>
    </source>
</evidence>
<reference evidence="2 3" key="1">
    <citation type="submission" date="2021-06" db="EMBL/GenBank/DDBJ databases">
        <authorList>
            <person name="Palmer J.M."/>
        </authorList>
    </citation>
    <scope>NUCLEOTIDE SEQUENCE [LARGE SCALE GENOMIC DNA]</scope>
    <source>
        <strain evidence="2 3">XC_2019</strain>
        <tissue evidence="2">Muscle</tissue>
    </source>
</reference>
<gene>
    <name evidence="2" type="ORF">XENOCAPTIV_026790</name>
</gene>
<keyword evidence="3" id="KW-1185">Reference proteome</keyword>
<name>A0ABV0S4C1_9TELE</name>
<protein>
    <submittedName>
        <fullName evidence="2">Uncharacterized protein</fullName>
    </submittedName>
</protein>
<comment type="caution">
    <text evidence="2">The sequence shown here is derived from an EMBL/GenBank/DDBJ whole genome shotgun (WGS) entry which is preliminary data.</text>
</comment>
<proteinExistence type="predicted"/>
<accession>A0ABV0S4C1</accession>
<evidence type="ECO:0000313" key="2">
    <source>
        <dbReference type="EMBL" id="MEQ2215060.1"/>
    </source>
</evidence>
<dbReference type="Proteomes" id="UP001434883">
    <property type="component" value="Unassembled WGS sequence"/>
</dbReference>
<evidence type="ECO:0000256" key="1">
    <source>
        <dbReference type="SAM" id="MobiDB-lite"/>
    </source>
</evidence>
<sequence>MDPGFLQLLLSLVTSKLFSKLHMQVSSSKGAIQRRWNKSETNFSTVERRSQCSEPQHSLFHGRRSDVVRLPLDETWTELEQHTAKTQNPTMPSIKLLLGQPRKKESQLESS</sequence>
<feature type="compositionally biased region" description="Basic and acidic residues" evidence="1">
    <location>
        <begin position="102"/>
        <end position="111"/>
    </location>
</feature>
<dbReference type="EMBL" id="JAHRIN010067895">
    <property type="protein sequence ID" value="MEQ2215060.1"/>
    <property type="molecule type" value="Genomic_DNA"/>
</dbReference>
<organism evidence="2 3">
    <name type="scientific">Xenoophorus captivus</name>
    <dbReference type="NCBI Taxonomy" id="1517983"/>
    <lineage>
        <taxon>Eukaryota</taxon>
        <taxon>Metazoa</taxon>
        <taxon>Chordata</taxon>
        <taxon>Craniata</taxon>
        <taxon>Vertebrata</taxon>
        <taxon>Euteleostomi</taxon>
        <taxon>Actinopterygii</taxon>
        <taxon>Neopterygii</taxon>
        <taxon>Teleostei</taxon>
        <taxon>Neoteleostei</taxon>
        <taxon>Acanthomorphata</taxon>
        <taxon>Ovalentaria</taxon>
        <taxon>Atherinomorphae</taxon>
        <taxon>Cyprinodontiformes</taxon>
        <taxon>Goodeidae</taxon>
        <taxon>Xenoophorus</taxon>
    </lineage>
</organism>